<evidence type="ECO:0000256" key="1">
    <source>
        <dbReference type="SAM" id="Coils"/>
    </source>
</evidence>
<feature type="compositionally biased region" description="Basic and acidic residues" evidence="2">
    <location>
        <begin position="180"/>
        <end position="198"/>
    </location>
</feature>
<dbReference type="Proteomes" id="UP000001542">
    <property type="component" value="Unassembled WGS sequence"/>
</dbReference>
<reference evidence="3" key="1">
    <citation type="submission" date="2006-10" db="EMBL/GenBank/DDBJ databases">
        <authorList>
            <person name="Amadeo P."/>
            <person name="Zhao Q."/>
            <person name="Wortman J."/>
            <person name="Fraser-Liggett C."/>
            <person name="Carlton J."/>
        </authorList>
    </citation>
    <scope>NUCLEOTIDE SEQUENCE</scope>
    <source>
        <strain evidence="3">G3</strain>
    </source>
</reference>
<dbReference type="GO" id="GO:0005737">
    <property type="term" value="C:cytoplasm"/>
    <property type="evidence" value="ECO:0000318"/>
    <property type="project" value="GO_Central"/>
</dbReference>
<dbReference type="AlphaFoldDB" id="A2FCW1"/>
<dbReference type="SMR" id="A2FCW1"/>
<feature type="region of interest" description="Disordered" evidence="2">
    <location>
        <begin position="285"/>
        <end position="305"/>
    </location>
</feature>
<sequence>MHEIPSSDSDFLKQHLDLSHSIKEKGYDQDTTLECLQNKVNELLKFQEHAVELQAKLKITEERFNLQEAEFSFQKNEMQQEIEHLRENERQLRIALAKAQSEKSNAVNYVDVEARIDQESSEIRNLSIKLNKSKSKKSQLKQENQSLRDKISSLSMQLDELRTANNSLKNEISQVSENLNQERESSKLSSDDHNRTLERSSQLSDQVSQLQSKNNELQTRISKLQESLQAQQDQNKSLKSTLRQKESESNLQTDDYRRQIADLKRQNADLEMRLKQLNIDYERQKQRANDLSQNQEISEKSKEDNAMQISTLQFENQELKAKADLQEKQLKNFEEAKKNLKEKELLFDHIELERKSISNDLGVEPDPIEGPWTNMHERILSAIQTENLAKSIQSQNEKLKARLKAALDVTNNDSAAKQQQKEEEEDQYVSALKSSLDGAQKRINELDEKIANLEFQRKFSSSIEITNSKLMKEVAKMHLTLHPELTNVRALVLSVIMAKRISKMKVNNSYRDEKALSIFKGRPIYSPIGMIDDVRKSFRLLTQELVDCKSGLVQAIKDREKYSTENQTLSVQLNTHKDENKIERKRTRFLKKRIIEMQQELALLVPSEEYQEACRAVQTLQEKLIAAKQQHAELNQKINDLNKQIEETKSDKSLVETKLSQYVDISNDMKLQLKQSLKEIETLHILLEEKNKEILALERVVSRQKSLEKTASVAFANLKLGEESEIQFEPKIETATLCNQEPAYSLNINPAFLG</sequence>
<dbReference type="RefSeq" id="XP_001310177.1">
    <property type="nucleotide sequence ID" value="XM_001310176.1"/>
</dbReference>
<feature type="compositionally biased region" description="Basic and acidic residues" evidence="2">
    <location>
        <begin position="243"/>
        <end position="253"/>
    </location>
</feature>
<feature type="coiled-coil region" evidence="1">
    <location>
        <begin position="610"/>
        <end position="707"/>
    </location>
</feature>
<dbReference type="KEGG" id="tva:4755028"/>
<dbReference type="STRING" id="5722.A2FCW1"/>
<dbReference type="PANTHER" id="PTHR45615:SF80">
    <property type="entry name" value="GRIP DOMAIN-CONTAINING PROTEIN"/>
    <property type="match status" value="1"/>
</dbReference>
<evidence type="ECO:0000313" key="4">
    <source>
        <dbReference type="Proteomes" id="UP000001542"/>
    </source>
</evidence>
<accession>A2FCW1</accession>
<feature type="compositionally biased region" description="Polar residues" evidence="2">
    <location>
        <begin position="213"/>
        <end position="241"/>
    </location>
</feature>
<dbReference type="GO" id="GO:0004674">
    <property type="term" value="F:protein serine/threonine kinase activity"/>
    <property type="evidence" value="ECO:0000318"/>
    <property type="project" value="GO_Central"/>
</dbReference>
<feature type="region of interest" description="Disordered" evidence="2">
    <location>
        <begin position="176"/>
        <end position="253"/>
    </location>
</feature>
<gene>
    <name evidence="3" type="ORF">TVAG_037540</name>
</gene>
<evidence type="ECO:0000256" key="2">
    <source>
        <dbReference type="SAM" id="MobiDB-lite"/>
    </source>
</evidence>
<organism evidence="3 4">
    <name type="scientific">Trichomonas vaginalis (strain ATCC PRA-98 / G3)</name>
    <dbReference type="NCBI Taxonomy" id="412133"/>
    <lineage>
        <taxon>Eukaryota</taxon>
        <taxon>Metamonada</taxon>
        <taxon>Parabasalia</taxon>
        <taxon>Trichomonadida</taxon>
        <taxon>Trichomonadidae</taxon>
        <taxon>Trichomonas</taxon>
    </lineage>
</organism>
<feature type="compositionally biased region" description="Low complexity" evidence="2">
    <location>
        <begin position="200"/>
        <end position="212"/>
    </location>
</feature>
<dbReference type="GO" id="GO:0031032">
    <property type="term" value="P:actomyosin structure organization"/>
    <property type="evidence" value="ECO:0000318"/>
    <property type="project" value="GO_Central"/>
</dbReference>
<dbReference type="EMBL" id="DS113723">
    <property type="protein sequence ID" value="EAX97247.1"/>
    <property type="molecule type" value="Genomic_DNA"/>
</dbReference>
<dbReference type="InParanoid" id="A2FCW1"/>
<dbReference type="VEuPathDB" id="TrichDB:TVAG_037540"/>
<dbReference type="GO" id="GO:0005856">
    <property type="term" value="C:cytoskeleton"/>
    <property type="evidence" value="ECO:0000318"/>
    <property type="project" value="GO_Central"/>
</dbReference>
<feature type="coiled-coil region" evidence="1">
    <location>
        <begin position="382"/>
        <end position="456"/>
    </location>
</feature>
<dbReference type="PANTHER" id="PTHR45615">
    <property type="entry name" value="MYOSIN HEAVY CHAIN, NON-MUSCLE"/>
    <property type="match status" value="1"/>
</dbReference>
<name>A2FCW1_TRIV3</name>
<keyword evidence="4" id="KW-1185">Reference proteome</keyword>
<dbReference type="VEuPathDB" id="TrichDB:TVAGG3_0418350"/>
<protein>
    <submittedName>
        <fullName evidence="3">Uncharacterized protein</fullName>
    </submittedName>
</protein>
<keyword evidence="1" id="KW-0175">Coiled coil</keyword>
<proteinExistence type="predicted"/>
<evidence type="ECO:0000313" key="3">
    <source>
        <dbReference type="EMBL" id="EAX97247.1"/>
    </source>
</evidence>
<reference evidence="3" key="2">
    <citation type="journal article" date="2007" name="Science">
        <title>Draft genome sequence of the sexually transmitted pathogen Trichomonas vaginalis.</title>
        <authorList>
            <person name="Carlton J.M."/>
            <person name="Hirt R.P."/>
            <person name="Silva J.C."/>
            <person name="Delcher A.L."/>
            <person name="Schatz M."/>
            <person name="Zhao Q."/>
            <person name="Wortman J.R."/>
            <person name="Bidwell S.L."/>
            <person name="Alsmark U.C.M."/>
            <person name="Besteiro S."/>
            <person name="Sicheritz-Ponten T."/>
            <person name="Noel C.J."/>
            <person name="Dacks J.B."/>
            <person name="Foster P.G."/>
            <person name="Simillion C."/>
            <person name="Van de Peer Y."/>
            <person name="Miranda-Saavedra D."/>
            <person name="Barton G.J."/>
            <person name="Westrop G.D."/>
            <person name="Mueller S."/>
            <person name="Dessi D."/>
            <person name="Fiori P.L."/>
            <person name="Ren Q."/>
            <person name="Paulsen I."/>
            <person name="Zhang H."/>
            <person name="Bastida-Corcuera F.D."/>
            <person name="Simoes-Barbosa A."/>
            <person name="Brown M.T."/>
            <person name="Hayes R.D."/>
            <person name="Mukherjee M."/>
            <person name="Okumura C.Y."/>
            <person name="Schneider R."/>
            <person name="Smith A.J."/>
            <person name="Vanacova S."/>
            <person name="Villalvazo M."/>
            <person name="Haas B.J."/>
            <person name="Pertea M."/>
            <person name="Feldblyum T.V."/>
            <person name="Utterback T.R."/>
            <person name="Shu C.L."/>
            <person name="Osoegawa K."/>
            <person name="de Jong P.J."/>
            <person name="Hrdy I."/>
            <person name="Horvathova L."/>
            <person name="Zubacova Z."/>
            <person name="Dolezal P."/>
            <person name="Malik S.B."/>
            <person name="Logsdon J.M. Jr."/>
            <person name="Henze K."/>
            <person name="Gupta A."/>
            <person name="Wang C.C."/>
            <person name="Dunne R.L."/>
            <person name="Upcroft J.A."/>
            <person name="Upcroft P."/>
            <person name="White O."/>
            <person name="Salzberg S.L."/>
            <person name="Tang P."/>
            <person name="Chiu C.-H."/>
            <person name="Lee Y.-S."/>
            <person name="Embley T.M."/>
            <person name="Coombs G.H."/>
            <person name="Mottram J.C."/>
            <person name="Tachezy J."/>
            <person name="Fraser-Liggett C.M."/>
            <person name="Johnson P.J."/>
        </authorList>
    </citation>
    <scope>NUCLEOTIDE SEQUENCE [LARGE SCALE GENOMIC DNA]</scope>
    <source>
        <strain evidence="3">G3</strain>
    </source>
</reference>